<reference evidence="7" key="1">
    <citation type="submission" date="2013-05" db="EMBL/GenBank/DDBJ databases">
        <authorList>
            <person name="Yim A.K.Y."/>
            <person name="Chan T.F."/>
            <person name="Ji K.M."/>
            <person name="Liu X.Y."/>
            <person name="Zhou J.W."/>
            <person name="Li R.Q."/>
            <person name="Yang K.Y."/>
            <person name="Li J."/>
            <person name="Li M."/>
            <person name="Law P.T.W."/>
            <person name="Wu Y.L."/>
            <person name="Cai Z.L."/>
            <person name="Qin H."/>
            <person name="Bao Y."/>
            <person name="Leung R.K.K."/>
            <person name="Ng P.K.S."/>
            <person name="Zou J."/>
            <person name="Zhong X.J."/>
            <person name="Ran P.X."/>
            <person name="Zhong N.S."/>
            <person name="Liu Z.G."/>
            <person name="Tsui S.K.W."/>
        </authorList>
    </citation>
    <scope>NUCLEOTIDE SEQUENCE</scope>
    <source>
        <strain evidence="7">Derf</strain>
        <tissue evidence="7">Whole organism</tissue>
    </source>
</reference>
<dbReference type="InterPro" id="IPR019826">
    <property type="entry name" value="Carboxylesterase_B_AS"/>
</dbReference>
<dbReference type="PROSITE" id="PS00122">
    <property type="entry name" value="CARBOXYLESTERASE_B_1"/>
    <property type="match status" value="1"/>
</dbReference>
<dbReference type="EC" id="3.1.1.-" evidence="5"/>
<dbReference type="GO" id="GO:0006581">
    <property type="term" value="P:acetylcholine catabolic process"/>
    <property type="evidence" value="ECO:0007669"/>
    <property type="project" value="TreeGrafter"/>
</dbReference>
<gene>
    <name evidence="7" type="primary">CES1</name>
    <name evidence="7" type="ORF">DERF_012345</name>
</gene>
<dbReference type="AlphaFoldDB" id="A0A922HRZ0"/>
<keyword evidence="2" id="KW-0719">Serine esterase</keyword>
<evidence type="ECO:0000313" key="7">
    <source>
        <dbReference type="EMBL" id="KAH9501501.1"/>
    </source>
</evidence>
<dbReference type="Gene3D" id="3.40.50.1820">
    <property type="entry name" value="alpha/beta hydrolase"/>
    <property type="match status" value="1"/>
</dbReference>
<reference evidence="7" key="2">
    <citation type="journal article" date="2022" name="Res Sq">
        <title>Comparative Genomics Reveals Insights into the Divergent Evolution of Astigmatic Mites and Household Pest Adaptations.</title>
        <authorList>
            <person name="Xiong Q."/>
            <person name="Wan A.T.-Y."/>
            <person name="Liu X.-Y."/>
            <person name="Fung C.S.-H."/>
            <person name="Xiao X."/>
            <person name="Malainual N."/>
            <person name="Hou J."/>
            <person name="Wang L."/>
            <person name="Wang M."/>
            <person name="Yang K."/>
            <person name="Cui Y."/>
            <person name="Leung E."/>
            <person name="Nong W."/>
            <person name="Shin S.-K."/>
            <person name="Au S."/>
            <person name="Jeong K.Y."/>
            <person name="Chew F.T."/>
            <person name="Hui J."/>
            <person name="Leung T.F."/>
            <person name="Tungtrongchitr A."/>
            <person name="Zhong N."/>
            <person name="Liu Z."/>
            <person name="Tsui S."/>
        </authorList>
    </citation>
    <scope>NUCLEOTIDE SEQUENCE</scope>
    <source>
        <strain evidence="7">Derf</strain>
        <tissue evidence="7">Whole organism</tissue>
    </source>
</reference>
<feature type="domain" description="Carboxylesterase type B" evidence="6">
    <location>
        <begin position="69"/>
        <end position="574"/>
    </location>
</feature>
<dbReference type="GO" id="GO:0019695">
    <property type="term" value="P:choline metabolic process"/>
    <property type="evidence" value="ECO:0007669"/>
    <property type="project" value="TreeGrafter"/>
</dbReference>
<dbReference type="InterPro" id="IPR050654">
    <property type="entry name" value="AChE-related_enzymes"/>
</dbReference>
<comment type="caution">
    <text evidence="7">The sequence shown here is derived from an EMBL/GenBank/DDBJ whole genome shotgun (WGS) entry which is preliminary data.</text>
</comment>
<evidence type="ECO:0000256" key="4">
    <source>
        <dbReference type="ARBA" id="ARBA00023180"/>
    </source>
</evidence>
<dbReference type="GO" id="GO:0005615">
    <property type="term" value="C:extracellular space"/>
    <property type="evidence" value="ECO:0007669"/>
    <property type="project" value="TreeGrafter"/>
</dbReference>
<evidence type="ECO:0000256" key="2">
    <source>
        <dbReference type="ARBA" id="ARBA00022487"/>
    </source>
</evidence>
<name>A0A922HRZ0_DERFA</name>
<dbReference type="PROSITE" id="PS00941">
    <property type="entry name" value="CARBOXYLESTERASE_B_2"/>
    <property type="match status" value="1"/>
</dbReference>
<keyword evidence="3 5" id="KW-0378">Hydrolase</keyword>
<comment type="similarity">
    <text evidence="1 5">Belongs to the type-B carboxylesterase/lipase family.</text>
</comment>
<dbReference type="PANTHER" id="PTHR43918:SF4">
    <property type="entry name" value="CARBOXYLIC ESTER HYDROLASE"/>
    <property type="match status" value="1"/>
</dbReference>
<sequence>MIFYLLLLSLLMVLLSTTVNSSITWEQWSKNQNIKSGNNWNNNNNNWKIIDNNKHNNNRSIYSWTSLPDRIVSLKNGARVRGKIDTSASNKGMYFFKSIRFGEVPVRFGLPKMARPWSGIYDATFSRGGCAQGLPFVSKAEDCLFINIWQPFDTKDHNFELKPVIVYFFGGGFNFGNINILSTQLFDGGRIADLGDCVFATVQYRLGAFGFLYTGTDRAPGNQGVHDIILSLRWIQENIDRFGGDPRNVTVFGQSAGSMSISAMIISPLARGLFHRAIMRSGSINEYLAYSPENSLKNSINFAKRMKCPIHNIDIMVDCLQNKSVEELTFKTLSFNLPAIFEGKQMFIMYGDKGGILPERPSKMLAKGTYNPVDLISGFTYGELGTITTYMLPELINGIRKFTYDDMKRLFRKSLMAVQGPPDYIRHIFNFYTKNLREYPANTELRRTLVDTLSDGIMICPTYLFTLKYAQMLSRNSSNTNRVYSYRYDHFSPYMMLLLCFRWMGPCHEDDVPIMFGIAASPNLLPIIFTSIDTKISKQIIRTWVNFARHGKPGAHLDGLEWPEFRSTNQRIGDNKTQIAWKQMIIDQPYRITINSNFYRCKFWEPVLFPDNPDDYDV</sequence>
<keyword evidence="4" id="KW-0325">Glycoprotein</keyword>
<evidence type="ECO:0000256" key="5">
    <source>
        <dbReference type="RuleBase" id="RU361235"/>
    </source>
</evidence>
<dbReference type="EMBL" id="ASGP02000006">
    <property type="protein sequence ID" value="KAH9501501.1"/>
    <property type="molecule type" value="Genomic_DNA"/>
</dbReference>
<dbReference type="GO" id="GO:0003990">
    <property type="term" value="F:acetylcholinesterase activity"/>
    <property type="evidence" value="ECO:0007669"/>
    <property type="project" value="TreeGrafter"/>
</dbReference>
<keyword evidence="8" id="KW-1185">Reference proteome</keyword>
<keyword evidence="5" id="KW-0732">Signal</keyword>
<dbReference type="Pfam" id="PF00135">
    <property type="entry name" value="COesterase"/>
    <property type="match status" value="1"/>
</dbReference>
<dbReference type="SUPFAM" id="SSF53474">
    <property type="entry name" value="alpha/beta-Hydrolases"/>
    <property type="match status" value="1"/>
</dbReference>
<dbReference type="GO" id="GO:0005886">
    <property type="term" value="C:plasma membrane"/>
    <property type="evidence" value="ECO:0007669"/>
    <property type="project" value="TreeGrafter"/>
</dbReference>
<organism evidence="7 8">
    <name type="scientific">Dermatophagoides farinae</name>
    <name type="common">American house dust mite</name>
    <dbReference type="NCBI Taxonomy" id="6954"/>
    <lineage>
        <taxon>Eukaryota</taxon>
        <taxon>Metazoa</taxon>
        <taxon>Ecdysozoa</taxon>
        <taxon>Arthropoda</taxon>
        <taxon>Chelicerata</taxon>
        <taxon>Arachnida</taxon>
        <taxon>Acari</taxon>
        <taxon>Acariformes</taxon>
        <taxon>Sarcoptiformes</taxon>
        <taxon>Astigmata</taxon>
        <taxon>Psoroptidia</taxon>
        <taxon>Analgoidea</taxon>
        <taxon>Pyroglyphidae</taxon>
        <taxon>Dermatophagoidinae</taxon>
        <taxon>Dermatophagoides</taxon>
    </lineage>
</organism>
<dbReference type="Proteomes" id="UP000790347">
    <property type="component" value="Unassembled WGS sequence"/>
</dbReference>
<feature type="chain" id="PRO_5038164899" description="Carboxylic ester hydrolase" evidence="5">
    <location>
        <begin position="22"/>
        <end position="618"/>
    </location>
</feature>
<accession>A0A922HRZ0</accession>
<evidence type="ECO:0000313" key="8">
    <source>
        <dbReference type="Proteomes" id="UP000790347"/>
    </source>
</evidence>
<evidence type="ECO:0000259" key="6">
    <source>
        <dbReference type="Pfam" id="PF00135"/>
    </source>
</evidence>
<feature type="signal peptide" evidence="5">
    <location>
        <begin position="1"/>
        <end position="21"/>
    </location>
</feature>
<dbReference type="PANTHER" id="PTHR43918">
    <property type="entry name" value="ACETYLCHOLINESTERASE"/>
    <property type="match status" value="1"/>
</dbReference>
<dbReference type="InterPro" id="IPR019819">
    <property type="entry name" value="Carboxylesterase_B_CS"/>
</dbReference>
<dbReference type="InterPro" id="IPR029058">
    <property type="entry name" value="AB_hydrolase_fold"/>
</dbReference>
<evidence type="ECO:0000256" key="1">
    <source>
        <dbReference type="ARBA" id="ARBA00005964"/>
    </source>
</evidence>
<protein>
    <recommendedName>
        <fullName evidence="5">Carboxylic ester hydrolase</fullName>
        <ecNumber evidence="5">3.1.1.-</ecNumber>
    </recommendedName>
</protein>
<evidence type="ECO:0000256" key="3">
    <source>
        <dbReference type="ARBA" id="ARBA00022801"/>
    </source>
</evidence>
<dbReference type="InterPro" id="IPR002018">
    <property type="entry name" value="CarbesteraseB"/>
</dbReference>
<proteinExistence type="inferred from homology"/>